<sequence>MAALVKALHLALRPLPIGFVSDLGARLARLNVRFVNPQVAQNARRNVRRHFPDLPEAEVEALVRRFVGNVGRLMTEFSVIHRFAAAKRMEFVGVDVARVDVGKIPTIALCLHLGNWEVLAGAMQAIGIPVASISEVRRNEAQRDIAAATRRGFDLRVLAPDQSGLRQALSILRGNGVLAIFPDEKRDGTMMAPLFGRPPHAKGNLALVARLARRTGAQLVVTYCERVDATHFRLCFEPPFQMKGEGPGMLADVALLNSRIEPVILRHLDQWYYLDDPIGPIEPEPADRAGTPDG</sequence>
<dbReference type="Pfam" id="PF03279">
    <property type="entry name" value="Lip_A_acyltrans"/>
    <property type="match status" value="1"/>
</dbReference>
<keyword evidence="4" id="KW-0808">Transferase</keyword>
<dbReference type="PANTHER" id="PTHR30606">
    <property type="entry name" value="LIPID A BIOSYNTHESIS LAUROYL ACYLTRANSFERASE"/>
    <property type="match status" value="1"/>
</dbReference>
<comment type="subcellular location">
    <subcellularLocation>
        <location evidence="1">Cell inner membrane</location>
    </subcellularLocation>
</comment>
<dbReference type="CDD" id="cd07984">
    <property type="entry name" value="LPLAT_LABLAT-like"/>
    <property type="match status" value="1"/>
</dbReference>
<comment type="caution">
    <text evidence="7">The sequence shown here is derived from an EMBL/GenBank/DDBJ whole genome shotgun (WGS) entry which is preliminary data.</text>
</comment>
<evidence type="ECO:0000256" key="6">
    <source>
        <dbReference type="ARBA" id="ARBA00023315"/>
    </source>
</evidence>
<evidence type="ECO:0000256" key="5">
    <source>
        <dbReference type="ARBA" id="ARBA00023136"/>
    </source>
</evidence>
<dbReference type="PANTHER" id="PTHR30606:SF10">
    <property type="entry name" value="PHOSPHATIDYLINOSITOL MANNOSIDE ACYLTRANSFERASE"/>
    <property type="match status" value="1"/>
</dbReference>
<gene>
    <name evidence="7" type="ORF">MWN34_08785</name>
</gene>
<dbReference type="Proteomes" id="UP001203284">
    <property type="component" value="Unassembled WGS sequence"/>
</dbReference>
<evidence type="ECO:0008006" key="9">
    <source>
        <dbReference type="Google" id="ProtNLM"/>
    </source>
</evidence>
<keyword evidence="5" id="KW-0472">Membrane</keyword>
<evidence type="ECO:0000313" key="8">
    <source>
        <dbReference type="Proteomes" id="UP001203284"/>
    </source>
</evidence>
<evidence type="ECO:0000256" key="2">
    <source>
        <dbReference type="ARBA" id="ARBA00022475"/>
    </source>
</evidence>
<dbReference type="RefSeq" id="WP_247028564.1">
    <property type="nucleotide sequence ID" value="NZ_JALKCH010000005.1"/>
</dbReference>
<keyword evidence="6" id="KW-0012">Acyltransferase</keyword>
<keyword evidence="8" id="KW-1185">Reference proteome</keyword>
<organism evidence="7 8">
    <name type="scientific">Ancylobacter crimeensis</name>
    <dbReference type="NCBI Taxonomy" id="2579147"/>
    <lineage>
        <taxon>Bacteria</taxon>
        <taxon>Pseudomonadati</taxon>
        <taxon>Pseudomonadota</taxon>
        <taxon>Alphaproteobacteria</taxon>
        <taxon>Hyphomicrobiales</taxon>
        <taxon>Xanthobacteraceae</taxon>
        <taxon>Ancylobacter</taxon>
    </lineage>
</organism>
<reference evidence="7 8" key="1">
    <citation type="submission" date="2022-04" db="EMBL/GenBank/DDBJ databases">
        <authorList>
            <person name="Grouzdev D.S."/>
            <person name="Pantiukh K.S."/>
            <person name="Krutkina M.S."/>
        </authorList>
    </citation>
    <scope>NUCLEOTIDE SEQUENCE [LARGE SCALE GENOMIC DNA]</scope>
    <source>
        <strain evidence="7 8">6x-1</strain>
    </source>
</reference>
<protein>
    <recommendedName>
        <fullName evidence="9">Lipid A biosynthesis lauroyl acyltransferase</fullName>
    </recommendedName>
</protein>
<accession>A0ABT0DAM8</accession>
<keyword evidence="2" id="KW-1003">Cell membrane</keyword>
<keyword evidence="3" id="KW-0997">Cell inner membrane</keyword>
<dbReference type="EMBL" id="JALKCH010000005">
    <property type="protein sequence ID" value="MCK0197008.1"/>
    <property type="molecule type" value="Genomic_DNA"/>
</dbReference>
<proteinExistence type="predicted"/>
<evidence type="ECO:0000256" key="1">
    <source>
        <dbReference type="ARBA" id="ARBA00004533"/>
    </source>
</evidence>
<name>A0ABT0DAM8_9HYPH</name>
<evidence type="ECO:0000256" key="4">
    <source>
        <dbReference type="ARBA" id="ARBA00022679"/>
    </source>
</evidence>
<evidence type="ECO:0000256" key="3">
    <source>
        <dbReference type="ARBA" id="ARBA00022519"/>
    </source>
</evidence>
<dbReference type="InterPro" id="IPR004960">
    <property type="entry name" value="LipA_acyltrans"/>
</dbReference>
<evidence type="ECO:0000313" key="7">
    <source>
        <dbReference type="EMBL" id="MCK0197008.1"/>
    </source>
</evidence>